<protein>
    <submittedName>
        <fullName evidence="10">Nitrate/nitrite transporter NarK</fullName>
    </submittedName>
</protein>
<accession>A0A1W1XH94</accession>
<dbReference type="PANTHER" id="PTHR43045:SF7">
    <property type="entry name" value="MAJOR FACILITATOR SUPERFAMILY TRANSPORTER"/>
    <property type="match status" value="1"/>
</dbReference>
<evidence type="ECO:0000256" key="2">
    <source>
        <dbReference type="ARBA" id="ARBA00022448"/>
    </source>
</evidence>
<feature type="transmembrane region" description="Helical" evidence="8">
    <location>
        <begin position="492"/>
        <end position="510"/>
    </location>
</feature>
<dbReference type="InterPro" id="IPR005828">
    <property type="entry name" value="MFS_sugar_transport-like"/>
</dbReference>
<evidence type="ECO:0000313" key="10">
    <source>
        <dbReference type="EMBL" id="SMC23144.1"/>
    </source>
</evidence>
<proteinExistence type="predicted"/>
<feature type="transmembrane region" description="Helical" evidence="8">
    <location>
        <begin position="186"/>
        <end position="205"/>
    </location>
</feature>
<name>A0A1W1XH94_9NEIS</name>
<dbReference type="InterPro" id="IPR036259">
    <property type="entry name" value="MFS_trans_sf"/>
</dbReference>
<keyword evidence="5 8" id="KW-1133">Transmembrane helix</keyword>
<evidence type="ECO:0000256" key="1">
    <source>
        <dbReference type="ARBA" id="ARBA00004651"/>
    </source>
</evidence>
<evidence type="ECO:0000313" key="11">
    <source>
        <dbReference type="Proteomes" id="UP000192761"/>
    </source>
</evidence>
<dbReference type="Gene3D" id="1.20.1250.20">
    <property type="entry name" value="MFS general substrate transporter like domains"/>
    <property type="match status" value="3"/>
</dbReference>
<evidence type="ECO:0000256" key="3">
    <source>
        <dbReference type="ARBA" id="ARBA00022475"/>
    </source>
</evidence>
<feature type="transmembrane region" description="Helical" evidence="8">
    <location>
        <begin position="87"/>
        <end position="108"/>
    </location>
</feature>
<comment type="subcellular location">
    <subcellularLocation>
        <location evidence="1">Cell membrane</location>
        <topology evidence="1">Multi-pass membrane protein</topology>
    </subcellularLocation>
</comment>
<dbReference type="PROSITE" id="PS00217">
    <property type="entry name" value="SUGAR_TRANSPORT_2"/>
    <property type="match status" value="1"/>
</dbReference>
<evidence type="ECO:0000256" key="4">
    <source>
        <dbReference type="ARBA" id="ARBA00022692"/>
    </source>
</evidence>
<dbReference type="SUPFAM" id="SSF103473">
    <property type="entry name" value="MFS general substrate transporter"/>
    <property type="match status" value="1"/>
</dbReference>
<keyword evidence="6 8" id="KW-0472">Membrane</keyword>
<evidence type="ECO:0000256" key="6">
    <source>
        <dbReference type="ARBA" id="ARBA00023136"/>
    </source>
</evidence>
<reference evidence="10 11" key="1">
    <citation type="submission" date="2017-04" db="EMBL/GenBank/DDBJ databases">
        <authorList>
            <person name="Afonso C.L."/>
            <person name="Miller P.J."/>
            <person name="Scott M.A."/>
            <person name="Spackman E."/>
            <person name="Goraichik I."/>
            <person name="Dimitrov K.M."/>
            <person name="Suarez D.L."/>
            <person name="Swayne D.E."/>
        </authorList>
    </citation>
    <scope>NUCLEOTIDE SEQUENCE [LARGE SCALE GENOMIC DNA]</scope>
    <source>
        <strain evidence="10 11">DSM 23236</strain>
    </source>
</reference>
<feature type="transmembrane region" description="Helical" evidence="8">
    <location>
        <begin position="114"/>
        <end position="141"/>
    </location>
</feature>
<evidence type="ECO:0000256" key="8">
    <source>
        <dbReference type="SAM" id="Phobius"/>
    </source>
</evidence>
<keyword evidence="3" id="KW-1003">Cell membrane</keyword>
<gene>
    <name evidence="10" type="ORF">SAMN02745857_01555</name>
</gene>
<feature type="transmembrane region" description="Helical" evidence="8">
    <location>
        <begin position="516"/>
        <end position="537"/>
    </location>
</feature>
<feature type="transmembrane region" description="Helical" evidence="8">
    <location>
        <begin position="153"/>
        <end position="174"/>
    </location>
</feature>
<dbReference type="Proteomes" id="UP000192761">
    <property type="component" value="Unassembled WGS sequence"/>
</dbReference>
<dbReference type="AlphaFoldDB" id="A0A1W1XH94"/>
<dbReference type="EMBL" id="FWXD01000007">
    <property type="protein sequence ID" value="SMC23144.1"/>
    <property type="molecule type" value="Genomic_DNA"/>
</dbReference>
<dbReference type="PROSITE" id="PS50850">
    <property type="entry name" value="MFS"/>
    <property type="match status" value="1"/>
</dbReference>
<keyword evidence="4 8" id="KW-0812">Transmembrane</keyword>
<dbReference type="RefSeq" id="WP_084090217.1">
    <property type="nucleotide sequence ID" value="NZ_FWXD01000007.1"/>
</dbReference>
<keyword evidence="2" id="KW-0813">Transport</keyword>
<evidence type="ECO:0000259" key="9">
    <source>
        <dbReference type="PROSITE" id="PS50850"/>
    </source>
</evidence>
<sequence>MWSATSSLSGDERKVILAASLGTVFEWYDFYLYGALAAIISRQFFAGVNETTGFIFALLAFAAGFAVRPLGAIVFGRLGDLIGRKHTFLATILVMGLSTAAVGFLPTYAQVGVFAPVLLIALRLLQGLALGGEYGGAVVYVAEHAPNDQRGRYTGWIQTTATFGLFLSLLVILACRSLIGDGFDEWGWRVPFLLSFILLGVSLYIRMHLQESPVFQRIKQEGRQSRAPLTEAFGNRRNLKRAFIVLFGSIAGLAAIWYTSQFYALLFLKQTLRVDPQTADLLMAAALLIGTPCFVVFGHLSDRIGRKPVILAGLLLAAVCYLPIFKALTHYANPAIAQAERNSPVLVVADPATCHFLFDPIGTARFDSACDIAKSALALRGIPYGNDVAVAGTPTQVVIGAQVIASFDGAGLKGAELQSRIAVFQQALEAGLEKAAYPAQADPAAVNKPMVLLLLTVLVVLASMTYGPLAAQLAELFPPRIRYTSMSLPYHLGYGWFGGFLAPVAFAMVARNGGLYAGLWYPLLVIGTTLLLGAALLPETNGSDIAANDPDDEPASRPAGASAEVAAVPQPAVALQPALEQS</sequence>
<dbReference type="Pfam" id="PF00083">
    <property type="entry name" value="Sugar_tr"/>
    <property type="match status" value="1"/>
</dbReference>
<feature type="transmembrane region" description="Helical" evidence="8">
    <location>
        <begin position="450"/>
        <end position="471"/>
    </location>
</feature>
<feature type="domain" description="Major facilitator superfamily (MFS) profile" evidence="9">
    <location>
        <begin position="15"/>
        <end position="541"/>
    </location>
</feature>
<dbReference type="InterPro" id="IPR020846">
    <property type="entry name" value="MFS_dom"/>
</dbReference>
<evidence type="ECO:0000256" key="7">
    <source>
        <dbReference type="SAM" id="MobiDB-lite"/>
    </source>
</evidence>
<feature type="transmembrane region" description="Helical" evidence="8">
    <location>
        <begin position="54"/>
        <end position="75"/>
    </location>
</feature>
<keyword evidence="11" id="KW-1185">Reference proteome</keyword>
<dbReference type="GO" id="GO:0022857">
    <property type="term" value="F:transmembrane transporter activity"/>
    <property type="evidence" value="ECO:0007669"/>
    <property type="project" value="InterPro"/>
</dbReference>
<dbReference type="InterPro" id="IPR005829">
    <property type="entry name" value="Sugar_transporter_CS"/>
</dbReference>
<evidence type="ECO:0000256" key="5">
    <source>
        <dbReference type="ARBA" id="ARBA00022989"/>
    </source>
</evidence>
<organism evidence="10 11">
    <name type="scientific">Andreprevotia lacus DSM 23236</name>
    <dbReference type="NCBI Taxonomy" id="1121001"/>
    <lineage>
        <taxon>Bacteria</taxon>
        <taxon>Pseudomonadati</taxon>
        <taxon>Pseudomonadota</taxon>
        <taxon>Betaproteobacteria</taxon>
        <taxon>Neisseriales</taxon>
        <taxon>Chitinibacteraceae</taxon>
        <taxon>Andreprevotia</taxon>
    </lineage>
</organism>
<dbReference type="OrthoDB" id="6766492at2"/>
<dbReference type="GO" id="GO:0005886">
    <property type="term" value="C:plasma membrane"/>
    <property type="evidence" value="ECO:0007669"/>
    <property type="project" value="UniProtKB-SubCell"/>
</dbReference>
<feature type="region of interest" description="Disordered" evidence="7">
    <location>
        <begin position="543"/>
        <end position="564"/>
    </location>
</feature>
<feature type="transmembrane region" description="Helical" evidence="8">
    <location>
        <begin position="242"/>
        <end position="259"/>
    </location>
</feature>
<dbReference type="STRING" id="1121001.SAMN02745857_01555"/>
<dbReference type="PANTHER" id="PTHR43045">
    <property type="entry name" value="SHIKIMATE TRANSPORTER"/>
    <property type="match status" value="1"/>
</dbReference>
<feature type="transmembrane region" description="Helical" evidence="8">
    <location>
        <begin position="279"/>
        <end position="297"/>
    </location>
</feature>